<accession>A0A0G0AQK1</accession>
<evidence type="ECO:0000313" key="4">
    <source>
        <dbReference type="Proteomes" id="UP000034927"/>
    </source>
</evidence>
<proteinExistence type="inferred from homology"/>
<organism evidence="3 4">
    <name type="scientific">Candidatus Magasanikbacteria bacterium GW2011_GWC2_34_16</name>
    <dbReference type="NCBI Taxonomy" id="1619045"/>
    <lineage>
        <taxon>Bacteria</taxon>
        <taxon>Candidatus Magasanikiibacteriota</taxon>
    </lineage>
</organism>
<comment type="caution">
    <text evidence="3">The sequence shown here is derived from an EMBL/GenBank/DDBJ whole genome shotgun (WGS) entry which is preliminary data.</text>
</comment>
<dbReference type="Gene3D" id="3.40.1440.10">
    <property type="entry name" value="GIY-YIG endonuclease"/>
    <property type="match status" value="1"/>
</dbReference>
<gene>
    <name evidence="3" type="ORF">UR53_C0004G0016</name>
</gene>
<protein>
    <submittedName>
        <fullName evidence="3">Excinuclease ABC C subunit domain protein</fullName>
    </submittedName>
</protein>
<dbReference type="Pfam" id="PF01541">
    <property type="entry name" value="GIY-YIG"/>
    <property type="match status" value="1"/>
</dbReference>
<reference evidence="3 4" key="1">
    <citation type="journal article" date="2015" name="Nature">
        <title>rRNA introns, odd ribosomes, and small enigmatic genomes across a large radiation of phyla.</title>
        <authorList>
            <person name="Brown C.T."/>
            <person name="Hug L.A."/>
            <person name="Thomas B.C."/>
            <person name="Sharon I."/>
            <person name="Castelle C.J."/>
            <person name="Singh A."/>
            <person name="Wilkins M.J."/>
            <person name="Williams K.H."/>
            <person name="Banfield J.F."/>
        </authorList>
    </citation>
    <scope>NUCLEOTIDE SEQUENCE [LARGE SCALE GENOMIC DNA]</scope>
</reference>
<evidence type="ECO:0000313" key="3">
    <source>
        <dbReference type="EMBL" id="KKP59263.1"/>
    </source>
</evidence>
<dbReference type="Proteomes" id="UP000034927">
    <property type="component" value="Unassembled WGS sequence"/>
</dbReference>
<evidence type="ECO:0000256" key="1">
    <source>
        <dbReference type="ARBA" id="ARBA00007435"/>
    </source>
</evidence>
<dbReference type="PROSITE" id="PS50164">
    <property type="entry name" value="GIY_YIG"/>
    <property type="match status" value="1"/>
</dbReference>
<dbReference type="PANTHER" id="PTHR34477">
    <property type="entry name" value="UPF0213 PROTEIN YHBQ"/>
    <property type="match status" value="1"/>
</dbReference>
<dbReference type="InterPro" id="IPR050190">
    <property type="entry name" value="UPF0213_domain"/>
</dbReference>
<dbReference type="AlphaFoldDB" id="A0A0G0AQK1"/>
<dbReference type="EMBL" id="LBPO01000004">
    <property type="protein sequence ID" value="KKP59263.1"/>
    <property type="molecule type" value="Genomic_DNA"/>
</dbReference>
<evidence type="ECO:0000259" key="2">
    <source>
        <dbReference type="PROSITE" id="PS50164"/>
    </source>
</evidence>
<sequence>MPYFVYILECADKTLYTGSTCDLTKRIYEHNNTKAGAKYTRGRRPAKLVYSKRCKTLSKVRAVEAEIKNLTRLEKEGLIKSVL</sequence>
<dbReference type="InterPro" id="IPR000305">
    <property type="entry name" value="GIY-YIG_endonuc"/>
</dbReference>
<dbReference type="InterPro" id="IPR035901">
    <property type="entry name" value="GIY-YIG_endonuc_sf"/>
</dbReference>
<name>A0A0G0AQK1_9BACT</name>
<dbReference type="CDD" id="cd10456">
    <property type="entry name" value="GIY-YIG_UPF0213"/>
    <property type="match status" value="1"/>
</dbReference>
<dbReference type="PANTHER" id="PTHR34477:SF1">
    <property type="entry name" value="UPF0213 PROTEIN YHBQ"/>
    <property type="match status" value="1"/>
</dbReference>
<dbReference type="SUPFAM" id="SSF82771">
    <property type="entry name" value="GIY-YIG endonuclease"/>
    <property type="match status" value="1"/>
</dbReference>
<feature type="domain" description="GIY-YIG" evidence="2">
    <location>
        <begin position="1"/>
        <end position="77"/>
    </location>
</feature>
<comment type="similarity">
    <text evidence="1">Belongs to the UPF0213 family.</text>
</comment>